<dbReference type="InterPro" id="IPR014001">
    <property type="entry name" value="Helicase_ATP-bd"/>
</dbReference>
<dbReference type="GO" id="GO:0016787">
    <property type="term" value="F:hydrolase activity"/>
    <property type="evidence" value="ECO:0007669"/>
    <property type="project" value="InterPro"/>
</dbReference>
<dbReference type="PANTHER" id="PTHR47396:SF1">
    <property type="entry name" value="ATP-DEPENDENT HELICASE IRC3-RELATED"/>
    <property type="match status" value="1"/>
</dbReference>
<comment type="caution">
    <text evidence="4">The sequence shown here is derived from an EMBL/GenBank/DDBJ whole genome shotgun (WGS) entry which is preliminary data.</text>
</comment>
<feature type="domain" description="Helicase ATP-binding" evidence="2">
    <location>
        <begin position="38"/>
        <end position="209"/>
    </location>
</feature>
<organism evidence="4 5">
    <name type="scientific">Bacillus cereus</name>
    <dbReference type="NCBI Taxonomy" id="1396"/>
    <lineage>
        <taxon>Bacteria</taxon>
        <taxon>Bacillati</taxon>
        <taxon>Bacillota</taxon>
        <taxon>Bacilli</taxon>
        <taxon>Bacillales</taxon>
        <taxon>Bacillaceae</taxon>
        <taxon>Bacillus</taxon>
        <taxon>Bacillus cereus group</taxon>
    </lineage>
</organism>
<dbReference type="GO" id="GO:0005524">
    <property type="term" value="F:ATP binding"/>
    <property type="evidence" value="ECO:0007669"/>
    <property type="project" value="InterPro"/>
</dbReference>
<name>A0A164IM41_BACCE</name>
<dbReference type="PATRIC" id="fig|1396.539.peg.2439"/>
<dbReference type="InterPro" id="IPR006935">
    <property type="entry name" value="Helicase/UvrB_N"/>
</dbReference>
<evidence type="ECO:0000259" key="3">
    <source>
        <dbReference type="PROSITE" id="PS51194"/>
    </source>
</evidence>
<dbReference type="SUPFAM" id="SSF52540">
    <property type="entry name" value="P-loop containing nucleoside triphosphate hydrolases"/>
    <property type="match status" value="1"/>
</dbReference>
<dbReference type="Pfam" id="PF00271">
    <property type="entry name" value="Helicase_C"/>
    <property type="match status" value="1"/>
</dbReference>
<feature type="domain" description="Helicase C-terminal" evidence="3">
    <location>
        <begin position="273"/>
        <end position="451"/>
    </location>
</feature>
<dbReference type="RefSeq" id="WP_063221110.1">
    <property type="nucleotide sequence ID" value="NZ_LJKA01000002.1"/>
</dbReference>
<dbReference type="Pfam" id="PF04851">
    <property type="entry name" value="ResIII"/>
    <property type="match status" value="1"/>
</dbReference>
<dbReference type="Gene3D" id="3.40.50.300">
    <property type="entry name" value="P-loop containing nucleotide triphosphate hydrolases"/>
    <property type="match status" value="2"/>
</dbReference>
<evidence type="ECO:0000313" key="4">
    <source>
        <dbReference type="EMBL" id="KZD41629.1"/>
    </source>
</evidence>
<reference evidence="4 5" key="1">
    <citation type="submission" date="2015-09" db="EMBL/GenBank/DDBJ databases">
        <title>Bacillus cereus food isolates.</title>
        <authorList>
            <person name="Boekhorst J."/>
        </authorList>
    </citation>
    <scope>NUCLEOTIDE SEQUENCE [LARGE SCALE GENOMIC DNA]</scope>
    <source>
        <strain evidence="4 5">B4082</strain>
    </source>
</reference>
<feature type="coiled-coil region" evidence="1">
    <location>
        <begin position="422"/>
        <end position="499"/>
    </location>
</feature>
<dbReference type="PROSITE" id="PS51194">
    <property type="entry name" value="HELICASE_CTER"/>
    <property type="match status" value="1"/>
</dbReference>
<gene>
    <name evidence="4" type="ORF">B4082_0264</name>
</gene>
<accession>A0A164IM41</accession>
<dbReference type="GO" id="GO:0005829">
    <property type="term" value="C:cytosol"/>
    <property type="evidence" value="ECO:0007669"/>
    <property type="project" value="TreeGrafter"/>
</dbReference>
<sequence>MTFNINFFVKPTAQPNIIENDTLRNAQINAYVEILKHFLLEKSKEHAVVVLPTGAGKTGVMAISPFGLSKGRVLIITPQLVIKDHVVDSLDPSEINNFWLKHKIFDKFEHLPKVVEYDKDTHDEELENSNIVILNIHKLSPQYKKSLLNKVDKNFFDMIIVDEAHHSPAKTWQQALDYFNEAKVLKVTGTPFRTDRKEIQGKMIVNYRLGQAMHDGIVKNLKNFVLQPEKIMLTLDDDPSKTYTLDQLREEGIKESDYITRSVALSDVCNQHIIDSSIEHLKQKKAESDVPHKIIAVCCSIEHATRVKALYEKTGLRSVIVHSNLKKQEKETALRMIESHQTDVVIHVAMLGEGYDHPYLSIAAIFRPYRSLAPYSQFIGRILRKIPETETKSASDNIGVVIAHEELGLQELWEEYKQEKDYAALLNSVKRNEKQEKRLESEIAKQDKDIGKVIAEGEIYFSEEFYEYTIAAQKYEQYEKNLKDEIAQLKKQLPHVAEEELRRLIRKDSPELEFNPLINNPKKFRLKLRQEFNQKIQYDLPATLLLDFELEAHGNQLTNLPIKQKWILQKEKNDAIISYFLNNECKQKFGERNKWNIDDYKHANVYLEQAVIQLRKMIESII</sequence>
<evidence type="ECO:0000313" key="5">
    <source>
        <dbReference type="Proteomes" id="UP000076501"/>
    </source>
</evidence>
<dbReference type="PANTHER" id="PTHR47396">
    <property type="entry name" value="TYPE I RESTRICTION ENZYME ECOKI R PROTEIN"/>
    <property type="match status" value="1"/>
</dbReference>
<dbReference type="EMBL" id="LJKA01000002">
    <property type="protein sequence ID" value="KZD41629.1"/>
    <property type="molecule type" value="Genomic_DNA"/>
</dbReference>
<proteinExistence type="predicted"/>
<dbReference type="InterPro" id="IPR050742">
    <property type="entry name" value="Helicase_Restrict-Modif_Enz"/>
</dbReference>
<dbReference type="GO" id="GO:0003677">
    <property type="term" value="F:DNA binding"/>
    <property type="evidence" value="ECO:0007669"/>
    <property type="project" value="InterPro"/>
</dbReference>
<protein>
    <submittedName>
        <fullName evidence="4">Uncharacterized protein</fullName>
    </submittedName>
</protein>
<dbReference type="AlphaFoldDB" id="A0A164IM41"/>
<dbReference type="PROSITE" id="PS51192">
    <property type="entry name" value="HELICASE_ATP_BIND_1"/>
    <property type="match status" value="1"/>
</dbReference>
<keyword evidence="1" id="KW-0175">Coiled coil</keyword>
<evidence type="ECO:0000259" key="2">
    <source>
        <dbReference type="PROSITE" id="PS51192"/>
    </source>
</evidence>
<evidence type="ECO:0000256" key="1">
    <source>
        <dbReference type="SAM" id="Coils"/>
    </source>
</evidence>
<dbReference type="Proteomes" id="UP000076501">
    <property type="component" value="Unassembled WGS sequence"/>
</dbReference>
<dbReference type="InterPro" id="IPR001650">
    <property type="entry name" value="Helicase_C-like"/>
</dbReference>
<dbReference type="InterPro" id="IPR027417">
    <property type="entry name" value="P-loop_NTPase"/>
</dbReference>
<dbReference type="SMART" id="SM00487">
    <property type="entry name" value="DEXDc"/>
    <property type="match status" value="1"/>
</dbReference>